<dbReference type="GO" id="GO:0003700">
    <property type="term" value="F:DNA-binding transcription factor activity"/>
    <property type="evidence" value="ECO:0007669"/>
    <property type="project" value="InterPro"/>
</dbReference>
<evidence type="ECO:0000313" key="2">
    <source>
        <dbReference type="EMBL" id="TYO81562.1"/>
    </source>
</evidence>
<dbReference type="GO" id="GO:0003677">
    <property type="term" value="F:DNA binding"/>
    <property type="evidence" value="ECO:0007669"/>
    <property type="project" value="InterPro"/>
</dbReference>
<dbReference type="Proteomes" id="UP000323075">
    <property type="component" value="Unassembled WGS sequence"/>
</dbReference>
<dbReference type="InterPro" id="IPR036390">
    <property type="entry name" value="WH_DNA-bd_sf"/>
</dbReference>
<dbReference type="InterPro" id="IPR036388">
    <property type="entry name" value="WH-like_DNA-bd_sf"/>
</dbReference>
<dbReference type="Gene3D" id="1.10.10.10">
    <property type="entry name" value="Winged helix-like DNA-binding domain superfamily/Winged helix DNA-binding domain"/>
    <property type="match status" value="1"/>
</dbReference>
<comment type="caution">
    <text evidence="2">The sequence shown here is derived from an EMBL/GenBank/DDBJ whole genome shotgun (WGS) entry which is preliminary data.</text>
</comment>
<gene>
    <name evidence="2" type="ORF">APQ99_00067</name>
</gene>
<dbReference type="CDD" id="cd00092">
    <property type="entry name" value="HTH_CRP"/>
    <property type="match status" value="1"/>
</dbReference>
<dbReference type="InterPro" id="IPR012318">
    <property type="entry name" value="HTH_CRP"/>
</dbReference>
<dbReference type="PANTHER" id="PTHR43704:SF2">
    <property type="entry name" value="HTH CRP-TYPE DOMAIN-CONTAINING PROTEIN"/>
    <property type="match status" value="1"/>
</dbReference>
<dbReference type="Pfam" id="PF25211">
    <property type="entry name" value="DUF7839"/>
    <property type="match status" value="1"/>
</dbReference>
<accession>A0A663A9Y7</accession>
<feature type="domain" description="HTH crp-type" evidence="1">
    <location>
        <begin position="51"/>
        <end position="100"/>
    </location>
</feature>
<dbReference type="SMART" id="SM00419">
    <property type="entry name" value="HTH_CRP"/>
    <property type="match status" value="1"/>
</dbReference>
<dbReference type="SUPFAM" id="SSF46785">
    <property type="entry name" value="Winged helix' DNA-binding domain"/>
    <property type="match status" value="1"/>
</dbReference>
<proteinExistence type="predicted"/>
<dbReference type="PIRSF" id="PIRSF004955">
    <property type="entry name" value="HTH_arch"/>
    <property type="match status" value="1"/>
</dbReference>
<dbReference type="AlphaFoldDB" id="A0A663A9Y7"/>
<sequence length="294" mass="30541">MGASAPDAGGYTKLLELGSSELAVMVESRANGDLGVLRSKRNATRYQILVEIAERQPAVSQQEIADEIGVTAQAVSDYLGDLVEEGHARKHGRGRYEVTKEGVDWLISQTDDLRTFVEYVSESVLEEVDVDTAVADADIDDGERVSLSMHDGVMHATPGADGSATAVAVTGAAAGQDVGTAEFDGMLDYEPGEVTVLSTPVVQDGGSGALPDDAVTARLAAHDIVAAAGVEALVAVRDAGSEPDIRFGTASAVPAAASRGLSVLLVVTADRLSEHTDPLRERNLGYEVVGPGLD</sequence>
<evidence type="ECO:0000259" key="1">
    <source>
        <dbReference type="SMART" id="SM00419"/>
    </source>
</evidence>
<dbReference type="InterPro" id="IPR012015">
    <property type="entry name" value="UCP_HTH_arc"/>
</dbReference>
<dbReference type="PANTHER" id="PTHR43704">
    <property type="entry name" value="BSR5907 PROTEIN"/>
    <property type="match status" value="1"/>
</dbReference>
<dbReference type="EMBL" id="VRYN01000001">
    <property type="protein sequence ID" value="TYO81562.1"/>
    <property type="molecule type" value="Genomic_DNA"/>
</dbReference>
<name>A0A663A9Y7_HALS9</name>
<dbReference type="InterPro" id="IPR057161">
    <property type="entry name" value="DUF7839"/>
</dbReference>
<dbReference type="Pfam" id="PF12802">
    <property type="entry name" value="MarR_2"/>
    <property type="match status" value="1"/>
</dbReference>
<evidence type="ECO:0000313" key="3">
    <source>
        <dbReference type="Proteomes" id="UP000323075"/>
    </source>
</evidence>
<dbReference type="InterPro" id="IPR000835">
    <property type="entry name" value="HTH_MarR-typ"/>
</dbReference>
<reference evidence="2 3" key="1">
    <citation type="submission" date="2019-07" db="EMBL/GenBank/DDBJ databases">
        <title>Genomic Encyclopedia of Archaeal and Bacterial Type Strains, Phase II (KMG-II): from individual species to whole genera.</title>
        <authorList>
            <person name="Goeker M."/>
        </authorList>
    </citation>
    <scope>NUCLEOTIDE SEQUENCE [LARGE SCALE GENOMIC DNA]</scope>
    <source>
        <strain evidence="2 3">DSM 3754</strain>
    </source>
</reference>
<protein>
    <submittedName>
        <fullName evidence="2">Putative transcriptional regulator</fullName>
    </submittedName>
</protein>
<organism evidence="2 3">
    <name type="scientific">Halobacterium salinarum (strain ATCC 33171 / DSM 3754 / JCM 8978 / NBRC 102687 / NCIMB 764 / 91-R6)</name>
    <dbReference type="NCBI Taxonomy" id="2597657"/>
    <lineage>
        <taxon>Archaea</taxon>
        <taxon>Methanobacteriati</taxon>
        <taxon>Methanobacteriota</taxon>
        <taxon>Stenosarchaea group</taxon>
        <taxon>Halobacteria</taxon>
        <taxon>Halobacteriales</taxon>
        <taxon>Halobacteriaceae</taxon>
        <taxon>Halobacterium</taxon>
    </lineage>
</organism>